<evidence type="ECO:0000256" key="3">
    <source>
        <dbReference type="ARBA" id="ARBA00023163"/>
    </source>
</evidence>
<reference evidence="5 6" key="1">
    <citation type="submission" date="2021-01" db="EMBL/GenBank/DDBJ databases">
        <title>FDA dAtabase for Regulatory Grade micrObial Sequences (FDA-ARGOS): Supporting development and validation of Infectious Disease Dx tests.</title>
        <authorList>
            <person name="Sproer C."/>
            <person name="Gronow S."/>
            <person name="Severitt S."/>
            <person name="Schroder I."/>
            <person name="Tallon L."/>
            <person name="Sadzewicz L."/>
            <person name="Zhao X."/>
            <person name="Boylan J."/>
            <person name="Ott S."/>
            <person name="Bowen H."/>
            <person name="Vavikolanu K."/>
            <person name="Mehta A."/>
            <person name="Aluvathingal J."/>
            <person name="Nadendla S."/>
            <person name="Lowell S."/>
            <person name="Myers T."/>
            <person name="Yan Y."/>
            <person name="Sichtig H."/>
        </authorList>
    </citation>
    <scope>NUCLEOTIDE SEQUENCE [LARGE SCALE GENOMIC DNA]</scope>
    <source>
        <strain evidence="5 6">FDAARGOS_1141</strain>
    </source>
</reference>
<organism evidence="5 6">
    <name type="scientific">Sphingobacterium multivorum</name>
    <dbReference type="NCBI Taxonomy" id="28454"/>
    <lineage>
        <taxon>Bacteria</taxon>
        <taxon>Pseudomonadati</taxon>
        <taxon>Bacteroidota</taxon>
        <taxon>Sphingobacteriia</taxon>
        <taxon>Sphingobacteriales</taxon>
        <taxon>Sphingobacteriaceae</taxon>
        <taxon>Sphingobacterium</taxon>
    </lineage>
</organism>
<keyword evidence="6" id="KW-1185">Reference proteome</keyword>
<sequence length="75" mass="8771">MGISPNYLNILCQRHLNSTATEVIHNRLTQEAKDQLRYSEKTIKEITYSLGFYSVSAFSRFFKNRTGFTPTEYRS</sequence>
<dbReference type="PANTHER" id="PTHR43280:SF32">
    <property type="entry name" value="TRANSCRIPTIONAL REGULATORY PROTEIN"/>
    <property type="match status" value="1"/>
</dbReference>
<dbReference type="InterPro" id="IPR009057">
    <property type="entry name" value="Homeodomain-like_sf"/>
</dbReference>
<evidence type="ECO:0000256" key="2">
    <source>
        <dbReference type="ARBA" id="ARBA00023125"/>
    </source>
</evidence>
<dbReference type="InterPro" id="IPR020449">
    <property type="entry name" value="Tscrpt_reg_AraC-type_HTH"/>
</dbReference>
<evidence type="ECO:0000313" key="5">
    <source>
        <dbReference type="EMBL" id="QQT56372.1"/>
    </source>
</evidence>
<dbReference type="SMART" id="SM00342">
    <property type="entry name" value="HTH_ARAC"/>
    <property type="match status" value="1"/>
</dbReference>
<dbReference type="SUPFAM" id="SSF46689">
    <property type="entry name" value="Homeodomain-like"/>
    <property type="match status" value="1"/>
</dbReference>
<dbReference type="EMBL" id="CP068224">
    <property type="protein sequence ID" value="QQT56372.1"/>
    <property type="molecule type" value="Genomic_DNA"/>
</dbReference>
<evidence type="ECO:0000313" key="6">
    <source>
        <dbReference type="Proteomes" id="UP000595498"/>
    </source>
</evidence>
<evidence type="ECO:0000259" key="4">
    <source>
        <dbReference type="PROSITE" id="PS01124"/>
    </source>
</evidence>
<feature type="domain" description="HTH araC/xylS-type" evidence="4">
    <location>
        <begin position="1"/>
        <end position="75"/>
    </location>
</feature>
<proteinExistence type="predicted"/>
<keyword evidence="2" id="KW-0238">DNA-binding</keyword>
<accession>A0ABX7CWC1</accession>
<protein>
    <submittedName>
        <fullName evidence="5">Helix-turn-helix transcriptional regulator</fullName>
    </submittedName>
</protein>
<dbReference type="PANTHER" id="PTHR43280">
    <property type="entry name" value="ARAC-FAMILY TRANSCRIPTIONAL REGULATOR"/>
    <property type="match status" value="1"/>
</dbReference>
<dbReference type="Proteomes" id="UP000595498">
    <property type="component" value="Chromosome"/>
</dbReference>
<dbReference type="Pfam" id="PF12833">
    <property type="entry name" value="HTH_18"/>
    <property type="match status" value="1"/>
</dbReference>
<name>A0ABX7CWC1_SPHMU</name>
<dbReference type="Gene3D" id="1.10.10.60">
    <property type="entry name" value="Homeodomain-like"/>
    <property type="match status" value="1"/>
</dbReference>
<dbReference type="InterPro" id="IPR018060">
    <property type="entry name" value="HTH_AraC"/>
</dbReference>
<dbReference type="PROSITE" id="PS01124">
    <property type="entry name" value="HTH_ARAC_FAMILY_2"/>
    <property type="match status" value="1"/>
</dbReference>
<gene>
    <name evidence="5" type="ORF">I6I98_12260</name>
</gene>
<dbReference type="PRINTS" id="PR00032">
    <property type="entry name" value="HTHARAC"/>
</dbReference>
<keyword evidence="1" id="KW-0805">Transcription regulation</keyword>
<evidence type="ECO:0000256" key="1">
    <source>
        <dbReference type="ARBA" id="ARBA00023015"/>
    </source>
</evidence>
<keyword evidence="3" id="KW-0804">Transcription</keyword>